<dbReference type="PROSITE" id="PS51194">
    <property type="entry name" value="HELICASE_CTER"/>
    <property type="match status" value="1"/>
</dbReference>
<evidence type="ECO:0000256" key="4">
    <source>
        <dbReference type="ARBA" id="ARBA00022801"/>
    </source>
</evidence>
<dbReference type="FunFam" id="3.40.50.300:FF:000354">
    <property type="entry name" value="ATP-dependent RNA helicase SKI2"/>
    <property type="match status" value="1"/>
</dbReference>
<evidence type="ECO:0000259" key="10">
    <source>
        <dbReference type="PROSITE" id="PS51192"/>
    </source>
</evidence>
<dbReference type="Gene3D" id="3.40.50.300">
    <property type="entry name" value="P-loop containing nucleotide triphosphate hydrolases"/>
    <property type="match status" value="2"/>
</dbReference>
<dbReference type="Pfam" id="PF13234">
    <property type="entry name" value="MTR4_beta-barrel"/>
    <property type="match status" value="1"/>
</dbReference>
<dbReference type="Gene3D" id="1.10.3380.30">
    <property type="match status" value="2"/>
</dbReference>
<accession>A0A8C8SQR3</accession>
<evidence type="ECO:0000256" key="3">
    <source>
        <dbReference type="ARBA" id="ARBA00022741"/>
    </source>
</evidence>
<dbReference type="InterPro" id="IPR048392">
    <property type="entry name" value="MTR4-like_stalk"/>
</dbReference>
<dbReference type="InterPro" id="IPR011545">
    <property type="entry name" value="DEAD/DEAH_box_helicase_dom"/>
</dbReference>
<evidence type="ECO:0000256" key="5">
    <source>
        <dbReference type="ARBA" id="ARBA00022806"/>
    </source>
</evidence>
<dbReference type="FunFam" id="1.10.3380.30:FF:000020">
    <property type="entry name" value="Ski2-like RNA helicase"/>
    <property type="match status" value="1"/>
</dbReference>
<name>A0A8C8SQR3_9SAUR</name>
<evidence type="ECO:0000256" key="1">
    <source>
        <dbReference type="ARBA" id="ARBA00004496"/>
    </source>
</evidence>
<evidence type="ECO:0000259" key="11">
    <source>
        <dbReference type="PROSITE" id="PS51194"/>
    </source>
</evidence>
<keyword evidence="3" id="KW-0547">Nucleotide-binding</keyword>
<feature type="region of interest" description="Disordered" evidence="9">
    <location>
        <begin position="182"/>
        <end position="219"/>
    </location>
</feature>
<dbReference type="PIRSF" id="PIRSF005198">
    <property type="entry name" value="Antiviral_helicase_SKI2"/>
    <property type="match status" value="1"/>
</dbReference>
<reference evidence="12" key="2">
    <citation type="submission" date="2025-09" db="UniProtKB">
        <authorList>
            <consortium name="Ensembl"/>
        </authorList>
    </citation>
    <scope>IDENTIFICATION</scope>
</reference>
<dbReference type="Proteomes" id="UP000694393">
    <property type="component" value="Unplaced"/>
</dbReference>
<dbReference type="InterPro" id="IPR014001">
    <property type="entry name" value="Helicase_ATP-bd"/>
</dbReference>
<dbReference type="CDD" id="cd18027">
    <property type="entry name" value="DEXHc_SKIV2L"/>
    <property type="match status" value="1"/>
</dbReference>
<sequence length="1220" mass="136534">MHPVGCAGRFELITCPEGPLPHGLPPHTVDLASELEQRFLASPEWLPLHHFKRKDVWSLFQTDASPVHSTLQAERDPTTGSHLPIPTKNSLSFQRAPGPPAQALRGSSTNYPFWPGGMDEPSLEQISAKDHTEEDIDFEKGTWSRDILYLFPPPFLARHPASPGMLPLSGLLGALDTFNLGGSSDEEEKAAEEEKRKMRGKGKGGKEEEKPPASTPALQRADSLEELVLKEVTPELQPPPPAAPLQPPKEQWAIPVDISSPVDDFYKRIPDPAFRWPFEPDVFQKQAILHLERRHSVFVAAHTSAGKTVVAEYAIALAQKHMTRTIYTSPIKALSNQKFRDFKTTFGDVGLLTGDVQLRPDASCLIMTTEILRSMLYNGSDVIRDLEWVIFDEVHYINDAERGVVWEEVLIMLPDHVNIILLSATVPNTLEFADWVGRIKRKQIYVISTLRRPVPLEHHLYTGNSQKTQHELFLLVDARSNFLTKGYYTAVEAKKERTSKHAQTFGAKQPVLPGVGLGQDKSVWLSLIAALRKRDQLPVVAFTFSRARCDDNAAALTTVDLTTSAEKSEVHVFFQKCISRLKGSDRQLPQVLHMVDLLKRGIGVHHSGILPILKEVVEMLFSKGLVKILFATETFAMGVNMPARTVVFDSVRKHDGAGFRDLLPGEYIQMAGRAGRRGLDTTGMVIILCKTHVPEMADLHRMMLGKPTQLQSQFRLTYTMILNLLRVEALRVEDMMKRSFSEFHSRKDSQVHEQTVAQLSRRLAAMEEVETDGQLSDLPEYCRAVQELRETRRLIQRRIVESSSGLKALAPGRVVIVNNRAHRNALGVILQVSSNASTRTFSTLVLCEKTPEGETPADGAGGDSPAPEVPFPDDLLLNKLFLPEGPCGHIVEKLDPCDIAAITAKTLRVNAERILEDVKKREMPRFRSDPPGPSAVQAAQELLRLAEGGAGGLPRLDPVGTLQLKKLEVVEGVVRLRRLEEALPSFQCIHSPRFPQQYLRQAERLRLRAELEHLRFLLSDQSLLLLPEYQQRVEVLRALRYVDSTGAVQLAGRVACEISNHELLLTELVFDNLLTELRPEESVALLSCLVCQVKSKAEPQLPSVLRQGMERIRAVAERIALLQRECGLRESVEDFVAQYNFSLVEVVYEWARGVPFAEIARLTDVQEGIIVRCIQRLDETCRDVRNAARVIGEPTLHAKMEEASNLIKRDIVFAASLYTQ</sequence>
<dbReference type="SUPFAM" id="SSF52540">
    <property type="entry name" value="P-loop containing nucleoside triphosphate hydrolases"/>
    <property type="match status" value="1"/>
</dbReference>
<keyword evidence="7" id="KW-0694">RNA-binding</keyword>
<dbReference type="GO" id="GO:0055087">
    <property type="term" value="C:Ski complex"/>
    <property type="evidence" value="ECO:0007669"/>
    <property type="project" value="TreeGrafter"/>
</dbReference>
<dbReference type="InterPro" id="IPR050699">
    <property type="entry name" value="RNA-DNA_Helicase"/>
</dbReference>
<dbReference type="Pfam" id="PF00270">
    <property type="entry name" value="DEAD"/>
    <property type="match status" value="1"/>
</dbReference>
<dbReference type="PANTHER" id="PTHR12131">
    <property type="entry name" value="ATP-DEPENDENT RNA AND DNA HELICASE"/>
    <property type="match status" value="1"/>
</dbReference>
<dbReference type="SMART" id="SM01142">
    <property type="entry name" value="DSHCT"/>
    <property type="match status" value="1"/>
</dbReference>
<feature type="domain" description="Helicase ATP-binding" evidence="10">
    <location>
        <begin position="288"/>
        <end position="444"/>
    </location>
</feature>
<evidence type="ECO:0008006" key="14">
    <source>
        <dbReference type="Google" id="ProtNLM"/>
    </source>
</evidence>
<feature type="domain" description="Helicase C-terminal" evidence="11">
    <location>
        <begin position="560"/>
        <end position="725"/>
    </location>
</feature>
<dbReference type="SMART" id="SM00487">
    <property type="entry name" value="DEXDc"/>
    <property type="match status" value="1"/>
</dbReference>
<evidence type="ECO:0000256" key="9">
    <source>
        <dbReference type="SAM" id="MobiDB-lite"/>
    </source>
</evidence>
<dbReference type="GO" id="GO:0016787">
    <property type="term" value="F:hydrolase activity"/>
    <property type="evidence" value="ECO:0007669"/>
    <property type="project" value="UniProtKB-KW"/>
</dbReference>
<dbReference type="PROSITE" id="PS51192">
    <property type="entry name" value="HELICASE_ATP_BIND_1"/>
    <property type="match status" value="1"/>
</dbReference>
<dbReference type="FunFam" id="1.10.3380.30:FF:000001">
    <property type="entry name" value="Ski2 ATP-dependent RNA helicase"/>
    <property type="match status" value="1"/>
</dbReference>
<dbReference type="Ensembl" id="ENSPCET00000026437.1">
    <property type="protein sequence ID" value="ENSPCEP00000025582.1"/>
    <property type="gene ID" value="ENSPCEG00000019128.1"/>
</dbReference>
<feature type="region of interest" description="Disordered" evidence="9">
    <location>
        <begin position="68"/>
        <end position="105"/>
    </location>
</feature>
<keyword evidence="6" id="KW-0067">ATP-binding</keyword>
<dbReference type="Pfam" id="PF08148">
    <property type="entry name" value="DSHCT"/>
    <property type="match status" value="1"/>
</dbReference>
<dbReference type="InterPro" id="IPR027417">
    <property type="entry name" value="P-loop_NTPase"/>
</dbReference>
<dbReference type="InterPro" id="IPR016438">
    <property type="entry name" value="SKI2-like"/>
</dbReference>
<keyword evidence="2" id="KW-0963">Cytoplasm</keyword>
<evidence type="ECO:0000256" key="6">
    <source>
        <dbReference type="ARBA" id="ARBA00022840"/>
    </source>
</evidence>
<dbReference type="PANTHER" id="PTHR12131:SF1">
    <property type="entry name" value="ATP-DEPENDENT RNA HELICASE SUPV3L1, MITOCHONDRIAL-RELATED"/>
    <property type="match status" value="1"/>
</dbReference>
<dbReference type="Pfam" id="PF00271">
    <property type="entry name" value="Helicase_C"/>
    <property type="match status" value="1"/>
</dbReference>
<dbReference type="Pfam" id="PF17911">
    <property type="entry name" value="Ski2_N"/>
    <property type="match status" value="1"/>
</dbReference>
<keyword evidence="4" id="KW-0378">Hydrolase</keyword>
<reference evidence="12" key="1">
    <citation type="submission" date="2025-08" db="UniProtKB">
        <authorList>
            <consortium name="Ensembl"/>
        </authorList>
    </citation>
    <scope>IDENTIFICATION</scope>
</reference>
<dbReference type="SMART" id="SM00490">
    <property type="entry name" value="HELICc"/>
    <property type="match status" value="1"/>
</dbReference>
<keyword evidence="5" id="KW-0347">Helicase</keyword>
<evidence type="ECO:0000313" key="13">
    <source>
        <dbReference type="Proteomes" id="UP000694393"/>
    </source>
</evidence>
<dbReference type="InterPro" id="IPR025696">
    <property type="entry name" value="Beta-barrel_MTR4"/>
</dbReference>
<dbReference type="InterPro" id="IPR001650">
    <property type="entry name" value="Helicase_C-like"/>
</dbReference>
<dbReference type="GO" id="GO:0003724">
    <property type="term" value="F:RNA helicase activity"/>
    <property type="evidence" value="ECO:0007669"/>
    <property type="project" value="UniProtKB-EC"/>
</dbReference>
<comment type="catalytic activity">
    <reaction evidence="8">
        <text>ATP + H2O = ADP + phosphate + H(+)</text>
        <dbReference type="Rhea" id="RHEA:13065"/>
        <dbReference type="ChEBI" id="CHEBI:15377"/>
        <dbReference type="ChEBI" id="CHEBI:15378"/>
        <dbReference type="ChEBI" id="CHEBI:30616"/>
        <dbReference type="ChEBI" id="CHEBI:43474"/>
        <dbReference type="ChEBI" id="CHEBI:456216"/>
        <dbReference type="EC" id="3.6.4.13"/>
    </reaction>
</comment>
<keyword evidence="13" id="KW-1185">Reference proteome</keyword>
<proteinExistence type="predicted"/>
<evidence type="ECO:0000256" key="7">
    <source>
        <dbReference type="ARBA" id="ARBA00022884"/>
    </source>
</evidence>
<evidence type="ECO:0000313" key="12">
    <source>
        <dbReference type="Ensembl" id="ENSPCEP00000025582.1"/>
    </source>
</evidence>
<organism evidence="12 13">
    <name type="scientific">Pelusios castaneus</name>
    <name type="common">West African mud turtle</name>
    <dbReference type="NCBI Taxonomy" id="367368"/>
    <lineage>
        <taxon>Eukaryota</taxon>
        <taxon>Metazoa</taxon>
        <taxon>Chordata</taxon>
        <taxon>Craniata</taxon>
        <taxon>Vertebrata</taxon>
        <taxon>Euteleostomi</taxon>
        <taxon>Archelosauria</taxon>
        <taxon>Testudinata</taxon>
        <taxon>Testudines</taxon>
        <taxon>Pleurodira</taxon>
        <taxon>Pelomedusidae</taxon>
        <taxon>Pelusios</taxon>
    </lineage>
</organism>
<comment type="subcellular location">
    <subcellularLocation>
        <location evidence="1">Cytoplasm</location>
    </subcellularLocation>
</comment>
<protein>
    <recommendedName>
        <fullName evidence="14">Ski2 like RNA helicase</fullName>
    </recommendedName>
</protein>
<evidence type="ECO:0000256" key="8">
    <source>
        <dbReference type="ARBA" id="ARBA00047984"/>
    </source>
</evidence>
<dbReference type="GO" id="GO:0005524">
    <property type="term" value="F:ATP binding"/>
    <property type="evidence" value="ECO:0007669"/>
    <property type="project" value="UniProtKB-KW"/>
</dbReference>
<dbReference type="GO" id="GO:0003723">
    <property type="term" value="F:RNA binding"/>
    <property type="evidence" value="ECO:0007669"/>
    <property type="project" value="UniProtKB-KW"/>
</dbReference>
<dbReference type="InterPro" id="IPR040801">
    <property type="entry name" value="Ski2_N"/>
</dbReference>
<dbReference type="FunFam" id="3.40.50.300:FF:000447">
    <property type="entry name" value="helicase SKI2W isoform X2"/>
    <property type="match status" value="1"/>
</dbReference>
<evidence type="ECO:0000256" key="2">
    <source>
        <dbReference type="ARBA" id="ARBA00022490"/>
    </source>
</evidence>
<dbReference type="CDD" id="cd18795">
    <property type="entry name" value="SF2_C_Ski2"/>
    <property type="match status" value="1"/>
</dbReference>
<dbReference type="AlphaFoldDB" id="A0A8C8SQR3"/>
<dbReference type="Pfam" id="PF21408">
    <property type="entry name" value="MTR4-like_stalk"/>
    <property type="match status" value="1"/>
</dbReference>
<dbReference type="GO" id="GO:0070478">
    <property type="term" value="P:nuclear-transcribed mRNA catabolic process, 3'-5' exonucleolytic nonsense-mediated decay"/>
    <property type="evidence" value="ECO:0007669"/>
    <property type="project" value="TreeGrafter"/>
</dbReference>
<dbReference type="InterPro" id="IPR012961">
    <property type="entry name" value="Ski2/MTR4_C"/>
</dbReference>